<feature type="domain" description="Sushi" evidence="17">
    <location>
        <begin position="689"/>
        <end position="746"/>
    </location>
</feature>
<dbReference type="FunFam" id="2.10.70.10:FF:000130">
    <property type="entry name" value="Complement factor H"/>
    <property type="match status" value="1"/>
</dbReference>
<keyword evidence="9 15" id="KW-1015">Disulfide bond</keyword>
<feature type="disulfide bond" evidence="15">
    <location>
        <begin position="630"/>
        <end position="673"/>
    </location>
</feature>
<feature type="disulfide bond" evidence="15">
    <location>
        <begin position="114"/>
        <end position="141"/>
    </location>
</feature>
<protein>
    <recommendedName>
        <fullName evidence="14">Complement factor H</fullName>
    </recommendedName>
</protein>
<organism evidence="18 19">
    <name type="scientific">Loxodonta africana</name>
    <name type="common">African elephant</name>
    <dbReference type="NCBI Taxonomy" id="9785"/>
    <lineage>
        <taxon>Eukaryota</taxon>
        <taxon>Metazoa</taxon>
        <taxon>Chordata</taxon>
        <taxon>Craniata</taxon>
        <taxon>Vertebrata</taxon>
        <taxon>Euteleostomi</taxon>
        <taxon>Mammalia</taxon>
        <taxon>Eutheria</taxon>
        <taxon>Afrotheria</taxon>
        <taxon>Proboscidea</taxon>
        <taxon>Elephantidae</taxon>
        <taxon>Loxodonta</taxon>
    </lineage>
</organism>
<feature type="domain" description="Sushi" evidence="17">
    <location>
        <begin position="1116"/>
        <end position="1174"/>
    </location>
</feature>
<comment type="function">
    <text evidence="12">Glycoprotein that plays an essential role in maintaining a well-balanced immune response by modulating complement activation. Acts as a soluble inhibitor of complement, where its binding to self markers such as glycan structures prevents complement activation and amplification on cell surfaces. Accelerates the decay of the complement alternative pathway (AP) C3 convertase C3bBb, thus preventing local formation of more C3b, the central player of the complement amplification loop. As a cofactor of the serine protease factor I, CFH also regulates proteolytic degradation of already-deposited C3b. In addition, mediates several cellular responses through interaction with specific receptors. For example, interacts with CR3/ITGAM receptor and thereby mediates the adhesion of human neutrophils to different pathogens. In turn, these pathogens are phagocytosed and destroyed.</text>
</comment>
<dbReference type="SUPFAM" id="SSF57535">
    <property type="entry name" value="Complement control module/SCR domain"/>
    <property type="match status" value="19"/>
</dbReference>
<proteinExistence type="predicted"/>
<feature type="domain" description="Sushi" evidence="17">
    <location>
        <begin position="265"/>
        <end position="322"/>
    </location>
</feature>
<feature type="domain" description="Sushi" evidence="17">
    <location>
        <begin position="144"/>
        <end position="207"/>
    </location>
</feature>
<feature type="domain" description="Sushi" evidence="17">
    <location>
        <begin position="567"/>
        <end position="625"/>
    </location>
</feature>
<evidence type="ECO:0000256" key="8">
    <source>
        <dbReference type="ARBA" id="ARBA00022859"/>
    </source>
</evidence>
<evidence type="ECO:0000256" key="10">
    <source>
        <dbReference type="ARBA" id="ARBA00023162"/>
    </source>
</evidence>
<dbReference type="FunFam" id="2.10.70.10:FF:000026">
    <property type="entry name" value="Complement inhibitory factor H"/>
    <property type="match status" value="4"/>
</dbReference>
<feature type="domain" description="Sushi" evidence="17">
    <location>
        <begin position="19"/>
        <end position="82"/>
    </location>
</feature>
<evidence type="ECO:0000256" key="16">
    <source>
        <dbReference type="SAM" id="SignalP"/>
    </source>
</evidence>
<evidence type="ECO:0000256" key="2">
    <source>
        <dbReference type="ARBA" id="ARBA00022525"/>
    </source>
</evidence>
<dbReference type="HOGENOM" id="CLU_003511_0_0_1"/>
<dbReference type="FunFam" id="2.10.70.10:FF:000014">
    <property type="entry name" value="Membrane cofactor protein"/>
    <property type="match status" value="1"/>
</dbReference>
<keyword evidence="19" id="KW-1185">Reference proteome</keyword>
<evidence type="ECO:0000256" key="6">
    <source>
        <dbReference type="ARBA" id="ARBA00022729"/>
    </source>
</evidence>
<sequence>MRFPVKIVWLTLWTVCIAEDCKEPPPKKDSEILTGSWPDKTYPEGTQAIYKCRPGFRTLGTIILACINGRWLALNPSRICQRKPCGHPGDTPFGSFELIVRGEFEYGAKVVYKCDEGYQMLGSVNYRDCEPDGWTNDIPICEVVKCLPVTEPENGRLISGALEPDQEYSFGQVVQFQCNSRFMLDGPKEIHCSADGTWSGKTPKCVEISCKLQEIINGYAVSPDKIFKENERFQYKCNPGFEYSERGDAICTQNGWSPTPSCKEVTCNPPYIANGYYTPERIKHRSEDKISYTCKNGFYPATRGNTAICTSNGWVPTPRCSLKPCDFPEIKNGYLHHQDYYRPYFPVELGKYYYYYCNSGFVTPEERSGGYITCRREGWSPSVPCLKRCHLYDVENGYSRYSGRYRLEGRSVDVQCNRGYSLPNGHSTITCTERGWSPPPKCIRVKTCSKSDTLIANGFFSESEYSYPVNKRTQYKCKSGYMTADGKTSGSITCLESGWSTQPVCIKSCDKPSFVNARPKSNGTKFKLSDQLDYECSAGYENTGGSTTGSIVCGDDGWSDTPTCYEKECGVPDLPRNLEASPKKNKYRVGDILRFSCRQRLKRVGADSTQCYHFGWSPSPPTCKGQVNSCGPPPQLLNGDVKGTKKEEYEHNEVVEYDCSLRFLMKGSKKIQCVDGKWTTLPICVAEESTCGDIPILEHGYSLPSDPPYHHGDSVEFTCKESFTMIGYRSIMCVSGTWNQLPQCIATEQLEICKLPKIPISHSMPSDQTEFNHNANFSYTCKGKSQNKQTTCINGRWDPELTCTEEIKKPCPPPPHIPNTQNMTMTVNYQEGEKISILCQENYLIQDGDEIVCKDGRWQSIPRCVEKVPCSQPPHIENGTINSTTFSEERKETPTPRLYPHDTKLTYVCEEGFKLSEEDGITCHLGKWSSPPQCVGLPCEPPPLIDHAVLSHELDSYQHGEEVTYNCTDGFGIDGPESIKCLRGKWPTLPECKSTGCSKLPTFANAILKDPEKESYRSGEQVEYECEKDFHLDGSNIVKCIKSRWIGSPTCRDFSCGNPPEVKNANIISEQKTRYPPGERVRYECNKPYSLYGEVEVMCLRGTWTEPPQCKVDSEGKCGPPPPIENGDTTSFSLPTYAQGSTVEYQCQAFYELQGDKHIKCRNGQWSEPPKCLDACVISEEMMEKHNIKLKWKHDKKIYSKTNDTVEFTCKWGYTEKTPRATFRTTCQEGKLKYPSCE</sequence>
<dbReference type="FunFam" id="2.10.70.10:FF:000054">
    <property type="entry name" value="Complement inhibitory factor H"/>
    <property type="match status" value="1"/>
</dbReference>
<feature type="domain" description="Sushi" evidence="17">
    <location>
        <begin position="995"/>
        <end position="1053"/>
    </location>
</feature>
<reference evidence="18" key="2">
    <citation type="submission" date="2025-08" db="UniProtKB">
        <authorList>
            <consortium name="Ensembl"/>
        </authorList>
    </citation>
    <scope>IDENTIFICATION</scope>
    <source>
        <strain evidence="18">Isolate ISIS603380</strain>
    </source>
</reference>
<feature type="domain" description="Sushi" evidence="17">
    <location>
        <begin position="387"/>
        <end position="444"/>
    </location>
</feature>
<evidence type="ECO:0000256" key="11">
    <source>
        <dbReference type="ARBA" id="ARBA00023180"/>
    </source>
</evidence>
<evidence type="ECO:0000313" key="18">
    <source>
        <dbReference type="Ensembl" id="ENSLAFP00000011744.3"/>
    </source>
</evidence>
<dbReference type="STRING" id="9785.ENSLAFP00000011744"/>
<reference evidence="18 19" key="1">
    <citation type="submission" date="2009-06" db="EMBL/GenBank/DDBJ databases">
        <title>The Genome Sequence of Loxodonta africana (African elephant).</title>
        <authorList>
            <person name="Di Palma F."/>
            <person name="Heiman D."/>
            <person name="Young S."/>
            <person name="Johnson J."/>
            <person name="Lander E.S."/>
            <person name="Lindblad-Toh K."/>
        </authorList>
    </citation>
    <scope>NUCLEOTIDE SEQUENCE [LARGE SCALE GENOMIC DNA]</scope>
    <source>
        <strain evidence="18 19">Isolate ISIS603380</strain>
    </source>
</reference>
<evidence type="ECO:0000256" key="5">
    <source>
        <dbReference type="ARBA" id="ARBA00022659"/>
    </source>
</evidence>
<keyword evidence="3" id="KW-0399">Innate immunity</keyword>
<dbReference type="SMART" id="SM00032">
    <property type="entry name" value="CCP"/>
    <property type="match status" value="20"/>
</dbReference>
<evidence type="ECO:0000313" key="19">
    <source>
        <dbReference type="Proteomes" id="UP000007646"/>
    </source>
</evidence>
<dbReference type="InterPro" id="IPR000436">
    <property type="entry name" value="Sushi_SCR_CCP_dom"/>
</dbReference>
<evidence type="ECO:0000256" key="3">
    <source>
        <dbReference type="ARBA" id="ARBA00022588"/>
    </source>
</evidence>
<feature type="chain" id="PRO_5003455083" description="Complement factor H" evidence="16">
    <location>
        <begin position="19"/>
        <end position="1238"/>
    </location>
</feature>
<evidence type="ECO:0000256" key="7">
    <source>
        <dbReference type="ARBA" id="ARBA00022737"/>
    </source>
</evidence>
<feature type="domain" description="Sushi" evidence="17">
    <location>
        <begin position="446"/>
        <end position="507"/>
    </location>
</feature>
<dbReference type="GeneTree" id="ENSGT00940000154386"/>
<dbReference type="GO" id="GO:0005576">
    <property type="term" value="C:extracellular region"/>
    <property type="evidence" value="ECO:0007669"/>
    <property type="project" value="UniProtKB-SubCell"/>
</dbReference>
<feature type="domain" description="Sushi" evidence="17">
    <location>
        <begin position="937"/>
        <end position="994"/>
    </location>
</feature>
<evidence type="ECO:0000256" key="14">
    <source>
        <dbReference type="ARBA" id="ARBA00073358"/>
    </source>
</evidence>
<evidence type="ECO:0000256" key="12">
    <source>
        <dbReference type="ARBA" id="ARBA00055185"/>
    </source>
</evidence>
<dbReference type="eggNOG" id="ENOG502QVSB">
    <property type="taxonomic scope" value="Eukaryota"/>
</dbReference>
<feature type="disulfide bond" evidence="15">
    <location>
        <begin position="1118"/>
        <end position="1161"/>
    </location>
</feature>
<feature type="domain" description="Sushi" evidence="17">
    <location>
        <begin position="868"/>
        <end position="936"/>
    </location>
</feature>
<comment type="subcellular location">
    <subcellularLocation>
        <location evidence="1">Secreted</location>
    </subcellularLocation>
</comment>
<evidence type="ECO:0000256" key="1">
    <source>
        <dbReference type="ARBA" id="ARBA00004613"/>
    </source>
</evidence>
<dbReference type="Proteomes" id="UP000007646">
    <property type="component" value="Unassembled WGS sequence"/>
</dbReference>
<accession>G3TCF6</accession>
<keyword evidence="8" id="KW-0391">Immunity</keyword>
<dbReference type="Pfam" id="PF00084">
    <property type="entry name" value="Sushi"/>
    <property type="match status" value="18"/>
</dbReference>
<dbReference type="GO" id="GO:0006957">
    <property type="term" value="P:complement activation, alternative pathway"/>
    <property type="evidence" value="ECO:0007669"/>
    <property type="project" value="UniProtKB-KW"/>
</dbReference>
<feature type="domain" description="Sushi" evidence="17">
    <location>
        <begin position="809"/>
        <end position="866"/>
    </location>
</feature>
<feature type="domain" description="Sushi" evidence="17">
    <location>
        <begin position="1054"/>
        <end position="1112"/>
    </location>
</feature>
<dbReference type="InParanoid" id="G3TCF6"/>
<keyword evidence="6 16" id="KW-0732">Signal</keyword>
<keyword evidence="10" id="KW-0179">Complement alternate pathway</keyword>
<dbReference type="PROSITE" id="PS50923">
    <property type="entry name" value="SUSHI"/>
    <property type="match status" value="16"/>
</dbReference>
<feature type="signal peptide" evidence="16">
    <location>
        <begin position="1"/>
        <end position="18"/>
    </location>
</feature>
<reference evidence="18" key="3">
    <citation type="submission" date="2025-09" db="UniProtKB">
        <authorList>
            <consortium name="Ensembl"/>
        </authorList>
    </citation>
    <scope>IDENTIFICATION</scope>
    <source>
        <strain evidence="18">Isolate ISIS603380</strain>
    </source>
</reference>
<feature type="domain" description="Sushi" evidence="17">
    <location>
        <begin position="628"/>
        <end position="686"/>
    </location>
</feature>
<feature type="disulfide bond" evidence="15">
    <location>
        <begin position="1056"/>
        <end position="1099"/>
    </location>
</feature>
<dbReference type="AlphaFoldDB" id="G3TCF6"/>
<keyword evidence="7" id="KW-0677">Repeat</keyword>
<evidence type="ECO:0000259" key="17">
    <source>
        <dbReference type="PROSITE" id="PS50923"/>
    </source>
</evidence>
<dbReference type="FunFam" id="2.10.70.10:FF:000060">
    <property type="entry name" value="Complement inhibitory factor H"/>
    <property type="match status" value="1"/>
</dbReference>
<dbReference type="PANTHER" id="PTHR45785">
    <property type="entry name" value="COMPLEMENT FACTOR H-RELATED"/>
    <property type="match status" value="1"/>
</dbReference>
<feature type="disulfide bond" evidence="15">
    <location>
        <begin position="178"/>
        <end position="205"/>
    </location>
</feature>
<feature type="domain" description="Sushi" evidence="17">
    <location>
        <begin position="83"/>
        <end position="143"/>
    </location>
</feature>
<dbReference type="PANTHER" id="PTHR45785:SF7">
    <property type="entry name" value="COMPLEMENT FACTOR H"/>
    <property type="match status" value="1"/>
</dbReference>
<dbReference type="InterPro" id="IPR051503">
    <property type="entry name" value="ComplSys_Reg/VirEntry_Med"/>
</dbReference>
<dbReference type="Ensembl" id="ENSLAFT00000014023.3">
    <property type="protein sequence ID" value="ENSLAFP00000011744.3"/>
    <property type="gene ID" value="ENSLAFG00000014022.3"/>
</dbReference>
<evidence type="ECO:0000256" key="15">
    <source>
        <dbReference type="PROSITE-ProRule" id="PRU00302"/>
    </source>
</evidence>
<comment type="caution">
    <text evidence="15">Lacks conserved residue(s) required for the propagation of feature annotation.</text>
</comment>
<comment type="subunit">
    <text evidence="13">Homodimer. Also forms homooligomers. Interacts with complement protein C3b; this interaction inhibits complement activation. Interacts with complement protein C3d. Interacts with CR3/ITGAM; this interaction mediates adhesion of neutrophils to pathogens leading to pathogen clearance.</text>
</comment>
<evidence type="ECO:0000256" key="9">
    <source>
        <dbReference type="ARBA" id="ARBA00023157"/>
    </source>
</evidence>
<keyword evidence="5 15" id="KW-0768">Sushi</keyword>
<name>G3TCF6_LOXAF</name>
<dbReference type="FunCoup" id="G3TCF6">
    <property type="interactions" value="22"/>
</dbReference>
<dbReference type="CDD" id="cd00033">
    <property type="entry name" value="CCP"/>
    <property type="match status" value="15"/>
</dbReference>
<dbReference type="InterPro" id="IPR035976">
    <property type="entry name" value="Sushi/SCR/CCP_sf"/>
</dbReference>
<evidence type="ECO:0000256" key="13">
    <source>
        <dbReference type="ARBA" id="ARBA00062308"/>
    </source>
</evidence>
<keyword evidence="11" id="KW-0325">Glycoprotein</keyword>
<keyword evidence="4" id="KW-0765">Sulfation</keyword>
<feature type="domain" description="Sushi" evidence="17">
    <location>
        <begin position="208"/>
        <end position="264"/>
    </location>
</feature>
<feature type="disulfide bond" evidence="15">
    <location>
        <begin position="997"/>
        <end position="1040"/>
    </location>
</feature>
<keyword evidence="2" id="KW-0964">Secreted</keyword>
<dbReference type="Gene3D" id="2.10.70.10">
    <property type="entry name" value="Complement Module, domain 1"/>
    <property type="match status" value="20"/>
</dbReference>
<dbReference type="OMA" id="NIMTCTE"/>
<evidence type="ECO:0000256" key="4">
    <source>
        <dbReference type="ARBA" id="ARBA00022641"/>
    </source>
</evidence>